<dbReference type="EMBL" id="OU015584">
    <property type="protein sequence ID" value="CAG5085787.1"/>
    <property type="molecule type" value="Genomic_DNA"/>
</dbReference>
<protein>
    <recommendedName>
        <fullName evidence="1">Immunoglobulin domain-containing protein</fullName>
    </recommendedName>
</protein>
<gene>
    <name evidence="2" type="ORF">CRYO30217_02885</name>
</gene>
<name>A0A916NTF5_9FLAO</name>
<keyword evidence="3" id="KW-1185">Reference proteome</keyword>
<dbReference type="InterPro" id="IPR013783">
    <property type="entry name" value="Ig-like_fold"/>
</dbReference>
<dbReference type="InterPro" id="IPR026341">
    <property type="entry name" value="T9SS_type_B"/>
</dbReference>
<feature type="domain" description="Immunoglobulin" evidence="1">
    <location>
        <begin position="490"/>
        <end position="568"/>
    </location>
</feature>
<dbReference type="Gene3D" id="2.60.40.10">
    <property type="entry name" value="Immunoglobulins"/>
    <property type="match status" value="3"/>
</dbReference>
<dbReference type="SMART" id="SM00409">
    <property type="entry name" value="IG"/>
    <property type="match status" value="3"/>
</dbReference>
<evidence type="ECO:0000259" key="1">
    <source>
        <dbReference type="SMART" id="SM00409"/>
    </source>
</evidence>
<proteinExistence type="predicted"/>
<accession>A0A916NTF5</accession>
<dbReference type="Pfam" id="PF17963">
    <property type="entry name" value="Big_9"/>
    <property type="match status" value="1"/>
</dbReference>
<reference evidence="2" key="1">
    <citation type="submission" date="2021-04" db="EMBL/GenBank/DDBJ databases">
        <authorList>
            <person name="Rodrigo-Torres L."/>
            <person name="Arahal R. D."/>
            <person name="Lucena T."/>
        </authorList>
    </citation>
    <scope>NUCLEOTIDE SEQUENCE</scope>
    <source>
        <strain evidence="2">AS29M-1</strain>
    </source>
</reference>
<dbReference type="Proteomes" id="UP000683507">
    <property type="component" value="Chromosome"/>
</dbReference>
<organism evidence="2 3">
    <name type="scientific">Parvicella tangerina</name>
    <dbReference type="NCBI Taxonomy" id="2829795"/>
    <lineage>
        <taxon>Bacteria</taxon>
        <taxon>Pseudomonadati</taxon>
        <taxon>Bacteroidota</taxon>
        <taxon>Flavobacteriia</taxon>
        <taxon>Flavobacteriales</taxon>
        <taxon>Parvicellaceae</taxon>
        <taxon>Parvicella</taxon>
    </lineage>
</organism>
<dbReference type="KEGG" id="ptan:CRYO30217_02885"/>
<dbReference type="RefSeq" id="WP_258543084.1">
    <property type="nucleotide sequence ID" value="NZ_OU015584.1"/>
</dbReference>
<dbReference type="NCBIfam" id="TIGR04131">
    <property type="entry name" value="Bac_Flav_CTERM"/>
    <property type="match status" value="1"/>
</dbReference>
<evidence type="ECO:0000313" key="2">
    <source>
        <dbReference type="EMBL" id="CAG5085787.1"/>
    </source>
</evidence>
<evidence type="ECO:0000313" key="3">
    <source>
        <dbReference type="Proteomes" id="UP000683507"/>
    </source>
</evidence>
<dbReference type="Pfam" id="PF19081">
    <property type="entry name" value="Ig_7"/>
    <property type="match status" value="3"/>
</dbReference>
<feature type="domain" description="Immunoglobulin" evidence="1">
    <location>
        <begin position="577"/>
        <end position="647"/>
    </location>
</feature>
<dbReference type="InterPro" id="IPR003599">
    <property type="entry name" value="Ig_sub"/>
</dbReference>
<sequence length="1405" mass="141697">MGAYDWGPGPLMTRAGAYNQAVNGGFTDYFFFELDASYNLTWGTFLGGAGSLDGVNVRYDENDNIFFTGDASYFSSGTATEQMVNPGGGAYFDNTTTSEDISIGKFNSSRALVWHTLYGGSSYDGIDSRMGNGNFITIDPVTDEVIITAGTHSSDVPTQTLAGAYNLTTAPANAGTSTGFSGFNSLILKFTNNGVRNWATYWGDDASGDLLYGSVIVSCNKMIFFGRSWSMTAISATGHYNNATGGQAFLWEVDRSTYSPDWSSYFGDGSTYAPHLAYVDGTNRLFMAQQTYDTALPVTDPGGGAYYDGVHGTGGSKSFVFWELNVVPSPSVTADQSVCSGTSVTLTASGGSGAPYNWYTTPSGGSPVHTGASFTTPSLTSTTTYYVSSGSGICLSDRSPTMITVTPGPSAPTISSNSPVCEGDPINLTANTIGGATYAWTGPNSFSSSSEDPTIASATTAADGTYSCTVTVAGCTSSAATTDVTVNATPSAPTAGSNSPICDGDDINLTASAVSGATYSWTGPNSFASSSQNPTISGATSAADGTYNVTATVAGCTSTSGTVAVTVNPIPGAPTLGSNSPVCDGGTINLTANTIGGATYAWTGPNGFSSSSEDPTITGATTAADGTYSCTVTVAGCTSTAATTDVTINALDDASFSYASGTYCLTGADPTPTISGVTGGTFTIDNSGVIIAGTGEVDLDANGVTSYTVTYTTAGTCPNSSTQSISVTSAPDATFSYTGTPYCSDAGTASVTFGAGASGGVFSSTAGLSINSSTGDVDLAASTPGVYTVSNDIAAAGGCAAASATSSIEVVAVDDPTFAYGASTYCLSGTDPTPTITTSGGSFTSTPAGLTLNGTTGEITLASSSANTYDITYTTGGACPDNSTVQVTVTSSPTAGFSYAGTPYCEGAGTASVTFDPGASAGTFAAVPATTDLVINASTGEVDLNTSVPGTYTVENDIPAGGGCVAANETATITITAQDDASFDYNGTTSFCENETNPVANISGTAGGTFTSTPAGITVDGTTGEIDLSTSTAGASYDITYTTGGTCPNNSTVTITLNESPTAPTAGSTAGSNTICEGESVDITGAGSTGTGVTYSVFDASTGGTNLGSTPLTVSPTTTTTYYVEAFNSNGCGNVGGRDAVTITVNPLPAVDAGADETICPGDNVTLTATGTGSVVWSTTETTPSITVSPTATTTYTVTLTDGNSCENSDDVIVTVQTVGGSLVAVDDSYTSNSGVNETFDVMSNDTQTSSTPAIVSSPSNGTATVNVDGTIDYTSNNDFVGTEAFTYEICDAFCVNICDTATVTITIESSVDFKVPGGFSPNGDNINDIFVITGLDLYPDNKLSIFNRWGNLVYEAAPYNNDWDGTPSVGVLMGDKVTTGTYFYILELGDGMEPLKGSIEIKRD</sequence>
<dbReference type="Pfam" id="PF13585">
    <property type="entry name" value="CHU_C"/>
    <property type="match status" value="1"/>
</dbReference>
<feature type="domain" description="Immunoglobulin" evidence="1">
    <location>
        <begin position="415"/>
        <end position="487"/>
    </location>
</feature>
<dbReference type="InterPro" id="IPR044023">
    <property type="entry name" value="Ig_7"/>
</dbReference>